<evidence type="ECO:0000313" key="1">
    <source>
        <dbReference type="EMBL" id="OGE65817.1"/>
    </source>
</evidence>
<proteinExistence type="predicted"/>
<dbReference type="NCBIfam" id="TIGR00278">
    <property type="entry name" value="membrane protein insertion efficiency factor YidD"/>
    <property type="match status" value="1"/>
</dbReference>
<accession>A0A1F5MK99</accession>
<dbReference type="SMART" id="SM01234">
    <property type="entry name" value="Haemolytic"/>
    <property type="match status" value="1"/>
</dbReference>
<dbReference type="Proteomes" id="UP000178017">
    <property type="component" value="Unassembled WGS sequence"/>
</dbReference>
<name>A0A1F5MK99_9BACT</name>
<dbReference type="EMBL" id="MFDO01000005">
    <property type="protein sequence ID" value="OGE65817.1"/>
    <property type="molecule type" value="Genomic_DNA"/>
</dbReference>
<sequence length="66" mass="7495">MKTITVFLLNFYHQFISFDQGVLAVFAPGGACKYSPSCSVYMRQMVEQHGVLKGLNLGFKQFRKCL</sequence>
<reference evidence="1 2" key="1">
    <citation type="journal article" date="2016" name="Nat. Commun.">
        <title>Thousands of microbial genomes shed light on interconnected biogeochemical processes in an aquifer system.</title>
        <authorList>
            <person name="Anantharaman K."/>
            <person name="Brown C.T."/>
            <person name="Hug L.A."/>
            <person name="Sharon I."/>
            <person name="Castelle C.J."/>
            <person name="Probst A.J."/>
            <person name="Thomas B.C."/>
            <person name="Singh A."/>
            <person name="Wilkins M.J."/>
            <person name="Karaoz U."/>
            <person name="Brodie E.L."/>
            <person name="Williams K.H."/>
            <person name="Hubbard S.S."/>
            <person name="Banfield J.F."/>
        </authorList>
    </citation>
    <scope>NUCLEOTIDE SEQUENCE [LARGE SCALE GENOMIC DNA]</scope>
</reference>
<dbReference type="Pfam" id="PF01809">
    <property type="entry name" value="YidD"/>
    <property type="match status" value="1"/>
</dbReference>
<evidence type="ECO:0000313" key="2">
    <source>
        <dbReference type="Proteomes" id="UP000178017"/>
    </source>
</evidence>
<evidence type="ECO:0008006" key="3">
    <source>
        <dbReference type="Google" id="ProtNLM"/>
    </source>
</evidence>
<dbReference type="InterPro" id="IPR002696">
    <property type="entry name" value="Membr_insert_effic_factor_YidD"/>
</dbReference>
<organism evidence="1 2">
    <name type="scientific">Candidatus Daviesbacteria bacterium RIFCSPLOWO2_01_FULL_40_24</name>
    <dbReference type="NCBI Taxonomy" id="1797787"/>
    <lineage>
        <taxon>Bacteria</taxon>
        <taxon>Candidatus Daviesiibacteriota</taxon>
    </lineage>
</organism>
<dbReference type="AlphaFoldDB" id="A0A1F5MK99"/>
<gene>
    <name evidence="1" type="ORF">A3B49_03395</name>
</gene>
<protein>
    <recommendedName>
        <fullName evidence="3">Membrane protein insertion efficiency factor YidD</fullName>
    </recommendedName>
</protein>
<comment type="caution">
    <text evidence="1">The sequence shown here is derived from an EMBL/GenBank/DDBJ whole genome shotgun (WGS) entry which is preliminary data.</text>
</comment>